<protein>
    <recommendedName>
        <fullName evidence="8">DNA primase large subunit C-terminal domain-containing protein</fullName>
    </recommendedName>
</protein>
<keyword evidence="5" id="KW-0479">Metal-binding</keyword>
<dbReference type="Pfam" id="PF04104">
    <property type="entry name" value="DNA_primase_lrg"/>
    <property type="match status" value="1"/>
</dbReference>
<dbReference type="Proteomes" id="UP001189429">
    <property type="component" value="Unassembled WGS sequence"/>
</dbReference>
<reference evidence="9" key="1">
    <citation type="submission" date="2023-10" db="EMBL/GenBank/DDBJ databases">
        <authorList>
            <person name="Chen Y."/>
            <person name="Shah S."/>
            <person name="Dougan E. K."/>
            <person name="Thang M."/>
            <person name="Chan C."/>
        </authorList>
    </citation>
    <scope>NUCLEOTIDE SEQUENCE [LARGE SCALE GENOMIC DNA]</scope>
</reference>
<dbReference type="PANTHER" id="PTHR10537">
    <property type="entry name" value="DNA PRIMASE LARGE SUBUNIT"/>
    <property type="match status" value="1"/>
</dbReference>
<evidence type="ECO:0000256" key="6">
    <source>
        <dbReference type="ARBA" id="ARBA00023004"/>
    </source>
</evidence>
<accession>A0ABN9W5M6</accession>
<evidence type="ECO:0000313" key="10">
    <source>
        <dbReference type="Proteomes" id="UP001189429"/>
    </source>
</evidence>
<gene>
    <name evidence="9" type="ORF">PCOR1329_LOCUS64271</name>
</gene>
<keyword evidence="10" id="KW-1185">Reference proteome</keyword>
<evidence type="ECO:0000256" key="5">
    <source>
        <dbReference type="ARBA" id="ARBA00022723"/>
    </source>
</evidence>
<keyword evidence="7" id="KW-0411">Iron-sulfur</keyword>
<dbReference type="Gene3D" id="1.20.930.80">
    <property type="match status" value="1"/>
</dbReference>
<keyword evidence="4" id="KW-0235">DNA replication</keyword>
<evidence type="ECO:0000256" key="7">
    <source>
        <dbReference type="ARBA" id="ARBA00023014"/>
    </source>
</evidence>
<name>A0ABN9W5M6_9DINO</name>
<keyword evidence="2" id="KW-0004">4Fe-4S</keyword>
<evidence type="ECO:0000256" key="4">
    <source>
        <dbReference type="ARBA" id="ARBA00022705"/>
    </source>
</evidence>
<sequence>MVSGLRRAPLQGRQSLGTSTADGLREWFVSREVVLLQLRWATLPQVERDRALASLGVTLGEDLPGLPKCQLPFTQVPPQLLAERRVVLKRGVAHVPAHETCALASYLFDRSLRDSMQKGAFMMQSEQHRLQLESVRPLLDRLGRHADACVSRRPARAATGPDDVGLSLTNFNQMLRSFPPCMLHMVLHQRGGQRLKFQGLLQLRPFLRRAGLDLPSALRWWEMELRRDMHVTKEVFEKDHRYQIEHAYGACGHGGGAHPFGCARIQGFPAPRAGQVHGCPFQRGHEGQYDLAALLGHWGLEPQGVDVVVRAARDGPPSRACAEFFRATHPWTGWGQHGPVGHPNTYLRRSMAALATRCERAAFAAPAAVAP</sequence>
<dbReference type="PANTHER" id="PTHR10537:SF3">
    <property type="entry name" value="DNA PRIMASE LARGE SUBUNIT"/>
    <property type="match status" value="1"/>
</dbReference>
<feature type="domain" description="DNA primase large subunit C-terminal" evidence="8">
    <location>
        <begin position="176"/>
        <end position="346"/>
    </location>
</feature>
<evidence type="ECO:0000256" key="3">
    <source>
        <dbReference type="ARBA" id="ARBA00022515"/>
    </source>
</evidence>
<comment type="caution">
    <text evidence="9">The sequence shown here is derived from an EMBL/GenBank/DDBJ whole genome shotgun (WGS) entry which is preliminary data.</text>
</comment>
<organism evidence="9 10">
    <name type="scientific">Prorocentrum cordatum</name>
    <dbReference type="NCBI Taxonomy" id="2364126"/>
    <lineage>
        <taxon>Eukaryota</taxon>
        <taxon>Sar</taxon>
        <taxon>Alveolata</taxon>
        <taxon>Dinophyceae</taxon>
        <taxon>Prorocentrales</taxon>
        <taxon>Prorocentraceae</taxon>
        <taxon>Prorocentrum</taxon>
    </lineage>
</organism>
<keyword evidence="3" id="KW-0639">Primosome</keyword>
<evidence type="ECO:0000259" key="8">
    <source>
        <dbReference type="Pfam" id="PF04104"/>
    </source>
</evidence>
<evidence type="ECO:0000256" key="1">
    <source>
        <dbReference type="ARBA" id="ARBA00001966"/>
    </source>
</evidence>
<comment type="cofactor">
    <cofactor evidence="1">
        <name>[4Fe-4S] cluster</name>
        <dbReference type="ChEBI" id="CHEBI:49883"/>
    </cofactor>
</comment>
<dbReference type="EMBL" id="CAUYUJ010018182">
    <property type="protein sequence ID" value="CAK0881429.1"/>
    <property type="molecule type" value="Genomic_DNA"/>
</dbReference>
<dbReference type="InterPro" id="IPR058560">
    <property type="entry name" value="DNA_primase_C"/>
</dbReference>
<evidence type="ECO:0000256" key="2">
    <source>
        <dbReference type="ARBA" id="ARBA00022485"/>
    </source>
</evidence>
<dbReference type="InterPro" id="IPR007238">
    <property type="entry name" value="DNA_primase_lsu_euk/arc"/>
</dbReference>
<proteinExistence type="predicted"/>
<evidence type="ECO:0000313" key="9">
    <source>
        <dbReference type="EMBL" id="CAK0881429.1"/>
    </source>
</evidence>
<keyword evidence="6" id="KW-0408">Iron</keyword>